<evidence type="ECO:0000313" key="2">
    <source>
        <dbReference type="Proteomes" id="UP000016630"/>
    </source>
</evidence>
<organism evidence="1 2">
    <name type="scientific">Porphyromonas gingivalis F0570</name>
    <dbReference type="NCBI Taxonomy" id="1227271"/>
    <lineage>
        <taxon>Bacteria</taxon>
        <taxon>Pseudomonadati</taxon>
        <taxon>Bacteroidota</taxon>
        <taxon>Bacteroidia</taxon>
        <taxon>Bacteroidales</taxon>
        <taxon>Porphyromonadaceae</taxon>
        <taxon>Porphyromonas</taxon>
    </lineage>
</organism>
<proteinExistence type="predicted"/>
<dbReference type="EMBL" id="AWUW01000079">
    <property type="protein sequence ID" value="ERJ66369.1"/>
    <property type="molecule type" value="Genomic_DNA"/>
</dbReference>
<dbReference type="Proteomes" id="UP000016630">
    <property type="component" value="Unassembled WGS sequence"/>
</dbReference>
<accession>A0A0E2LQT5</accession>
<dbReference type="AlphaFoldDB" id="A0A0E2LQT5"/>
<evidence type="ECO:0000313" key="1">
    <source>
        <dbReference type="EMBL" id="ERJ66369.1"/>
    </source>
</evidence>
<gene>
    <name evidence="1" type="ORF">HMPREF1555_01128</name>
</gene>
<name>A0A0E2LQT5_PORGN</name>
<reference evidence="1 2" key="1">
    <citation type="submission" date="2013-06" db="EMBL/GenBank/DDBJ databases">
        <authorList>
            <person name="Weinstock G."/>
            <person name="Sodergren E."/>
            <person name="Lobos E.A."/>
            <person name="Fulton L."/>
            <person name="Fulton R."/>
            <person name="Courtney L."/>
            <person name="Fronick C."/>
            <person name="O'Laughlin M."/>
            <person name="Godfrey J."/>
            <person name="Wilson R.M."/>
            <person name="Miner T."/>
            <person name="Farmer C."/>
            <person name="Delehaunty K."/>
            <person name="Cordes M."/>
            <person name="Minx P."/>
            <person name="Tomlinson C."/>
            <person name="Chen J."/>
            <person name="Wollam A."/>
            <person name="Pepin K.H."/>
            <person name="Bhonagiri V."/>
            <person name="Zhang X."/>
            <person name="Warren W."/>
            <person name="Mitreva M."/>
            <person name="Mardis E.R."/>
            <person name="Wilson R.K."/>
        </authorList>
    </citation>
    <scope>NUCLEOTIDE SEQUENCE [LARGE SCALE GENOMIC DNA]</scope>
    <source>
        <strain evidence="1 2">F0570</strain>
    </source>
</reference>
<sequence length="61" mass="6685">MSEKENSVVFGGAGSYKNIMGDNCRELPPYISKNIRSEEIISLFECTHLPTNSCHPLGGVL</sequence>
<comment type="caution">
    <text evidence="1">The sequence shown here is derived from an EMBL/GenBank/DDBJ whole genome shotgun (WGS) entry which is preliminary data.</text>
</comment>
<protein>
    <submittedName>
        <fullName evidence="1">Uncharacterized protein</fullName>
    </submittedName>
</protein>
<dbReference type="HOGENOM" id="CLU_2918761_0_0_10"/>